<evidence type="ECO:0008006" key="3">
    <source>
        <dbReference type="Google" id="ProtNLM"/>
    </source>
</evidence>
<gene>
    <name evidence="1" type="ordered locus">Desku_1945</name>
</gene>
<dbReference type="Pfam" id="PF04365">
    <property type="entry name" value="BrnT_toxin"/>
    <property type="match status" value="1"/>
</dbReference>
<dbReference type="InterPro" id="IPR007460">
    <property type="entry name" value="BrnT_toxin"/>
</dbReference>
<dbReference type="Proteomes" id="UP000009229">
    <property type="component" value="Chromosome"/>
</dbReference>
<organism evidence="1 2">
    <name type="scientific">Desulfofundulus kuznetsovii (strain DSM 6115 / VKM B-1805 / 17)</name>
    <name type="common">Desulfotomaculum kuznetsovii</name>
    <dbReference type="NCBI Taxonomy" id="760568"/>
    <lineage>
        <taxon>Bacteria</taxon>
        <taxon>Bacillati</taxon>
        <taxon>Bacillota</taxon>
        <taxon>Clostridia</taxon>
        <taxon>Eubacteriales</taxon>
        <taxon>Peptococcaceae</taxon>
        <taxon>Desulfofundulus</taxon>
    </lineage>
</organism>
<name>A0AAU8PNL2_DESK7</name>
<protein>
    <recommendedName>
        <fullName evidence="3">BrnT family toxin</fullName>
    </recommendedName>
</protein>
<dbReference type="KEGG" id="dku:Desku_1945"/>
<dbReference type="Gene3D" id="3.10.450.530">
    <property type="entry name" value="Ribonuclease toxin, BrnT, of type II toxin-antitoxin system"/>
    <property type="match status" value="1"/>
</dbReference>
<evidence type="ECO:0000313" key="1">
    <source>
        <dbReference type="EMBL" id="AEG15507.1"/>
    </source>
</evidence>
<evidence type="ECO:0000313" key="2">
    <source>
        <dbReference type="Proteomes" id="UP000009229"/>
    </source>
</evidence>
<reference evidence="2" key="1">
    <citation type="submission" date="2011-05" db="EMBL/GenBank/DDBJ databases">
        <title>Complete sequence of Desulfotomaculum kuznetsovii DSM 6115.</title>
        <authorList>
            <person name="Lucas S."/>
            <person name="Han J."/>
            <person name="Lapidus A."/>
            <person name="Cheng J.-F."/>
            <person name="Goodwin L."/>
            <person name="Pitluck S."/>
            <person name="Peters L."/>
            <person name="Mikhailova N."/>
            <person name="Lu M."/>
            <person name="Saunders E."/>
            <person name="Han C."/>
            <person name="Tapia R."/>
            <person name="Land M."/>
            <person name="Hauser L."/>
            <person name="Kyrpides N."/>
            <person name="Ivanova N."/>
            <person name="Pagani I."/>
            <person name="Nazina T."/>
            <person name="Ivanova A."/>
            <person name="Parshina S."/>
            <person name="Kuever J."/>
            <person name="Muyzer G."/>
            <person name="Plugge C."/>
            <person name="Stams A."/>
            <person name="Woyke T."/>
        </authorList>
    </citation>
    <scope>NUCLEOTIDE SEQUENCE [LARGE SCALE GENOMIC DNA]</scope>
    <source>
        <strain evidence="2">DSM 6115 / VKM B-1805 / 17</strain>
    </source>
</reference>
<dbReference type="EMBL" id="CP002770">
    <property type="protein sequence ID" value="AEG15507.1"/>
    <property type="molecule type" value="Genomic_DNA"/>
</dbReference>
<accession>A0AAU8PNL2</accession>
<dbReference type="AlphaFoldDB" id="A0AAU8PNL2"/>
<dbReference type="InterPro" id="IPR038573">
    <property type="entry name" value="BrnT_sf"/>
</dbReference>
<sequence>MSVKISRFEWDKWNAGHIEERHGLTPEEVEGVFSDRPVVRRVRGGRFAAYGQTEEGRYLTVIFQIKPGGVIRVVTARDMNRWERRYYLQRRRN</sequence>
<proteinExistence type="predicted"/>
<keyword evidence="2" id="KW-1185">Reference proteome</keyword>